<dbReference type="KEGG" id="pchm:VFPPC_02471"/>
<accession>A0A179FXL1</accession>
<organism evidence="7 8">
    <name type="scientific">Pochonia chlamydosporia 170</name>
    <dbReference type="NCBI Taxonomy" id="1380566"/>
    <lineage>
        <taxon>Eukaryota</taxon>
        <taxon>Fungi</taxon>
        <taxon>Dikarya</taxon>
        <taxon>Ascomycota</taxon>
        <taxon>Pezizomycotina</taxon>
        <taxon>Sordariomycetes</taxon>
        <taxon>Hypocreomycetidae</taxon>
        <taxon>Hypocreales</taxon>
        <taxon>Clavicipitaceae</taxon>
        <taxon>Pochonia</taxon>
    </lineage>
</organism>
<sequence>MSSTDSQRASITKNTPSVVTSFAKNPLTTTFTRPKSCDGIYLSGFLAMVDVSSSCLPDGFKTDAYFSPGLICPSGYISACHDTTGVKSITTVTCCPTLKDPNVSLGCVTTSTLTDSWSTLFCTWIGPESSDSTLPVTTSDRGVTSVKNLGFHSPGGLNAFGIRMVYEASDLSTETKTTATPTGSASQSSGGAATSNPPSDTSNSGGLSTGAKVAIGVVIPIIALAALLGAFFWWRRRKHHYQVQPQTEGKPQPQPQPRAELHGTHLNELMAHSNDPVELPASNPGDHPDPGKAASSARWA</sequence>
<keyword evidence="2 6" id="KW-0812">Transmembrane</keyword>
<keyword evidence="3 6" id="KW-1133">Transmembrane helix</keyword>
<dbReference type="EMBL" id="LSBJ02000002">
    <property type="protein sequence ID" value="OAQ69920.1"/>
    <property type="molecule type" value="Genomic_DNA"/>
</dbReference>
<evidence type="ECO:0000256" key="1">
    <source>
        <dbReference type="ARBA" id="ARBA00004167"/>
    </source>
</evidence>
<dbReference type="Proteomes" id="UP000078397">
    <property type="component" value="Unassembled WGS sequence"/>
</dbReference>
<evidence type="ECO:0000256" key="5">
    <source>
        <dbReference type="SAM" id="MobiDB-lite"/>
    </source>
</evidence>
<evidence type="ECO:0000256" key="2">
    <source>
        <dbReference type="ARBA" id="ARBA00022692"/>
    </source>
</evidence>
<proteinExistence type="predicted"/>
<comment type="subcellular location">
    <subcellularLocation>
        <location evidence="1">Membrane</location>
        <topology evidence="1">Single-pass membrane protein</topology>
    </subcellularLocation>
</comment>
<evidence type="ECO:0000313" key="8">
    <source>
        <dbReference type="Proteomes" id="UP000078397"/>
    </source>
</evidence>
<dbReference type="GO" id="GO:0016020">
    <property type="term" value="C:membrane"/>
    <property type="evidence" value="ECO:0007669"/>
    <property type="project" value="UniProtKB-SubCell"/>
</dbReference>
<dbReference type="InterPro" id="IPR051694">
    <property type="entry name" value="Immunoregulatory_rcpt-like"/>
</dbReference>
<evidence type="ECO:0000256" key="3">
    <source>
        <dbReference type="ARBA" id="ARBA00022989"/>
    </source>
</evidence>
<dbReference type="GO" id="GO:0071944">
    <property type="term" value="C:cell periphery"/>
    <property type="evidence" value="ECO:0007669"/>
    <property type="project" value="UniProtKB-ARBA"/>
</dbReference>
<dbReference type="OrthoDB" id="4770059at2759"/>
<feature type="transmembrane region" description="Helical" evidence="6">
    <location>
        <begin position="213"/>
        <end position="234"/>
    </location>
</feature>
<feature type="region of interest" description="Disordered" evidence="5">
    <location>
        <begin position="173"/>
        <end position="206"/>
    </location>
</feature>
<dbReference type="PANTHER" id="PTHR15549">
    <property type="entry name" value="PAIRED IMMUNOGLOBULIN-LIKE TYPE 2 RECEPTOR"/>
    <property type="match status" value="1"/>
</dbReference>
<evidence type="ECO:0000313" key="7">
    <source>
        <dbReference type="EMBL" id="OAQ69920.1"/>
    </source>
</evidence>
<gene>
    <name evidence="7" type="ORF">VFPPC_02471</name>
</gene>
<comment type="caution">
    <text evidence="7">The sequence shown here is derived from an EMBL/GenBank/DDBJ whole genome shotgun (WGS) entry which is preliminary data.</text>
</comment>
<evidence type="ECO:0000256" key="6">
    <source>
        <dbReference type="SAM" id="Phobius"/>
    </source>
</evidence>
<feature type="compositionally biased region" description="Low complexity" evidence="5">
    <location>
        <begin position="177"/>
        <end position="195"/>
    </location>
</feature>
<reference evidence="7 8" key="1">
    <citation type="journal article" date="2016" name="PLoS Pathog.">
        <title>Biosynthesis of antibiotic leucinostatins in bio-control fungus Purpureocillium lilacinum and their inhibition on phytophthora revealed by genome mining.</title>
        <authorList>
            <person name="Wang G."/>
            <person name="Liu Z."/>
            <person name="Lin R."/>
            <person name="Li E."/>
            <person name="Mao Z."/>
            <person name="Ling J."/>
            <person name="Yang Y."/>
            <person name="Yin W.B."/>
            <person name="Xie B."/>
        </authorList>
    </citation>
    <scope>NUCLEOTIDE SEQUENCE [LARGE SCALE GENOMIC DNA]</scope>
    <source>
        <strain evidence="7">170</strain>
    </source>
</reference>
<dbReference type="AlphaFoldDB" id="A0A179FXL1"/>
<protein>
    <submittedName>
        <fullName evidence="7">Transmembrane alpha-helix domain-containing protein</fullName>
    </submittedName>
</protein>
<feature type="region of interest" description="Disordered" evidence="5">
    <location>
        <begin position="243"/>
        <end position="300"/>
    </location>
</feature>
<keyword evidence="8" id="KW-1185">Reference proteome</keyword>
<dbReference type="RefSeq" id="XP_018146457.1">
    <property type="nucleotide sequence ID" value="XM_018282115.1"/>
</dbReference>
<dbReference type="GeneID" id="28846109"/>
<dbReference type="STRING" id="1380566.A0A179FXL1"/>
<feature type="compositionally biased region" description="Polar residues" evidence="5">
    <location>
        <begin position="196"/>
        <end position="206"/>
    </location>
</feature>
<evidence type="ECO:0000256" key="4">
    <source>
        <dbReference type="ARBA" id="ARBA00023136"/>
    </source>
</evidence>
<keyword evidence="4 6" id="KW-0472">Membrane</keyword>
<name>A0A179FXL1_METCM</name>